<accession>A0A9Q0IVV9</accession>
<dbReference type="AlphaFoldDB" id="A0A9Q0IVV9"/>
<feature type="compositionally biased region" description="Polar residues" evidence="1">
    <location>
        <begin position="1"/>
        <end position="14"/>
    </location>
</feature>
<gene>
    <name evidence="3" type="ORF">NHX12_017259</name>
    <name evidence="2" type="ORF">NHX12_029865</name>
</gene>
<dbReference type="Proteomes" id="UP001148018">
    <property type="component" value="Unassembled WGS sequence"/>
</dbReference>
<feature type="region of interest" description="Disordered" evidence="1">
    <location>
        <begin position="1"/>
        <end position="58"/>
    </location>
</feature>
<evidence type="ECO:0000313" key="3">
    <source>
        <dbReference type="EMBL" id="KAJ3615387.1"/>
    </source>
</evidence>
<evidence type="ECO:0000313" key="2">
    <source>
        <dbReference type="EMBL" id="KAJ3602106.1"/>
    </source>
</evidence>
<evidence type="ECO:0000313" key="4">
    <source>
        <dbReference type="Proteomes" id="UP001148018"/>
    </source>
</evidence>
<name>A0A9Q0IVV9_9TELE</name>
<dbReference type="OrthoDB" id="8963888at2759"/>
<protein>
    <submittedName>
        <fullName evidence="3">Uncharacterized protein</fullName>
    </submittedName>
</protein>
<sequence>MSPQLLFSSYTEQFSHPGRERPSLPRPSSVNRRNNPHPRPVRPQPPNRSLGLPGPSEPVLQVLQVPQDSSPGRRAFCGPGPLPSSQIPGIPSGGYSCFNVVRPSQAGHFIIHPEFVSENLR</sequence>
<dbReference type="EMBL" id="JANIIK010000046">
    <property type="protein sequence ID" value="KAJ3602106.1"/>
    <property type="molecule type" value="Genomic_DNA"/>
</dbReference>
<keyword evidence="4" id="KW-1185">Reference proteome</keyword>
<reference evidence="3" key="1">
    <citation type="submission" date="2022-07" db="EMBL/GenBank/DDBJ databases">
        <title>Chromosome-level genome of Muraenolepis orangiensis.</title>
        <authorList>
            <person name="Kim J."/>
        </authorList>
    </citation>
    <scope>NUCLEOTIDE SEQUENCE</scope>
    <source>
        <strain evidence="3">KU_S4_2022</strain>
        <tissue evidence="3">Muscle</tissue>
    </source>
</reference>
<organism evidence="3 4">
    <name type="scientific">Muraenolepis orangiensis</name>
    <name type="common">Patagonian moray cod</name>
    <dbReference type="NCBI Taxonomy" id="630683"/>
    <lineage>
        <taxon>Eukaryota</taxon>
        <taxon>Metazoa</taxon>
        <taxon>Chordata</taxon>
        <taxon>Craniata</taxon>
        <taxon>Vertebrata</taxon>
        <taxon>Euteleostomi</taxon>
        <taxon>Actinopterygii</taxon>
        <taxon>Neopterygii</taxon>
        <taxon>Teleostei</taxon>
        <taxon>Neoteleostei</taxon>
        <taxon>Acanthomorphata</taxon>
        <taxon>Zeiogadaria</taxon>
        <taxon>Gadariae</taxon>
        <taxon>Gadiformes</taxon>
        <taxon>Muraenolepidoidei</taxon>
        <taxon>Muraenolepididae</taxon>
        <taxon>Muraenolepis</taxon>
    </lineage>
</organism>
<proteinExistence type="predicted"/>
<evidence type="ECO:0000256" key="1">
    <source>
        <dbReference type="SAM" id="MobiDB-lite"/>
    </source>
</evidence>
<comment type="caution">
    <text evidence="3">The sequence shown here is derived from an EMBL/GenBank/DDBJ whole genome shotgun (WGS) entry which is preliminary data.</text>
</comment>
<dbReference type="EMBL" id="JANIIK010000028">
    <property type="protein sequence ID" value="KAJ3615387.1"/>
    <property type="molecule type" value="Genomic_DNA"/>
</dbReference>